<evidence type="ECO:0000256" key="2">
    <source>
        <dbReference type="ARBA" id="ARBA00022527"/>
    </source>
</evidence>
<dbReference type="Gene3D" id="1.10.510.10">
    <property type="entry name" value="Transferase(Phosphotransferase) domain 1"/>
    <property type="match status" value="1"/>
</dbReference>
<proteinExistence type="predicted"/>
<protein>
    <recommendedName>
        <fullName evidence="1">non-specific serine/threonine protein kinase</fullName>
        <ecNumber evidence="1">2.7.11.1</ecNumber>
    </recommendedName>
</protein>
<feature type="compositionally biased region" description="Low complexity" evidence="8">
    <location>
        <begin position="696"/>
        <end position="709"/>
    </location>
</feature>
<dbReference type="PROSITE" id="PS00107">
    <property type="entry name" value="PROTEIN_KINASE_ATP"/>
    <property type="match status" value="1"/>
</dbReference>
<dbReference type="EMBL" id="JBIRYL010000002">
    <property type="protein sequence ID" value="MFI2231196.1"/>
    <property type="molecule type" value="Genomic_DNA"/>
</dbReference>
<dbReference type="EC" id="2.7.11.1" evidence="1"/>
<evidence type="ECO:0000256" key="7">
    <source>
        <dbReference type="PROSITE-ProRule" id="PRU10141"/>
    </source>
</evidence>
<keyword evidence="11" id="KW-1185">Reference proteome</keyword>
<keyword evidence="3" id="KW-0808">Transferase</keyword>
<evidence type="ECO:0000256" key="6">
    <source>
        <dbReference type="ARBA" id="ARBA00022840"/>
    </source>
</evidence>
<dbReference type="InterPro" id="IPR000719">
    <property type="entry name" value="Prot_kinase_dom"/>
</dbReference>
<dbReference type="PANTHER" id="PTHR43289">
    <property type="entry name" value="MITOGEN-ACTIVATED PROTEIN KINASE KINASE KINASE 20-RELATED"/>
    <property type="match status" value="1"/>
</dbReference>
<evidence type="ECO:0000256" key="1">
    <source>
        <dbReference type="ARBA" id="ARBA00012513"/>
    </source>
</evidence>
<evidence type="ECO:0000256" key="3">
    <source>
        <dbReference type="ARBA" id="ARBA00022679"/>
    </source>
</evidence>
<dbReference type="PROSITE" id="PS00108">
    <property type="entry name" value="PROTEIN_KINASE_ST"/>
    <property type="match status" value="1"/>
</dbReference>
<comment type="caution">
    <text evidence="10">The sequence shown here is derived from an EMBL/GenBank/DDBJ whole genome shotgun (WGS) entry which is preliminary data.</text>
</comment>
<sequence>MQAPGSEVGRWFGPYELRSLLGTGGMGEVYEAYDTVKERVVALKLLSDALAGDPEYQIRFRRESQAAARLAEPHIIPIHDWGVIEGRLFIDMRLVQGTDLRALLQADGPLSPQRAVAVIEQIAAALDAAHEAGLVHRDVKPANILVTPADFAYLADFGIARHESDTGVTQAGVAIGSYTYTAPERFDSGPVTPRADIYSLACVLHECLTGATPFPATSVGMLIRSHLTEPPPRASVQRTGLPAALDDVIAWGMAKDPHERFATAGELAVAARTALNSPARPPYPTGPQPRSGESPAIAEVPAPSAPPTGGIPTLVVRIPREEDTPDPATTLPAIIPGDPTSFRPTETEFTPLPADDPAPAADPETPPGGIRPFPDAHLYQNEQLHPAVDPSQYENPAPATGGMPVADFYPHDQATRIYGEPGYPVPAAEEPTRVFRDETPAGQAYPAQDATRAYRPVERDASGLAYPANDPARAYLQENAGFAYSGEDTTRAYQPVEEGPAGLAYSAEDATRAYQPVDDGHAGLAYSAEDATRAYQPVDDGHAGLAYSAEDATRAYQPVEEGHAGLAYSAEETTRAYQPMDRTPPELAYSAEEASLAPQPQYPASEPTGRYDAAAPGEHYGYRAQDPGPPADPYAAAYEAGYRDSYAANARARDTAPGGERSKVVPIATGIGVFAVVIILAVLGIQFLGGSEGPESTGAADTTGATTSALERTSAADSTGEPSATTSARTSTTTSATTTTARADLPAGAQPCSGASSGGSEYGSAATGTAVTSCEFAEAVRQAYLDPSVVSAEGDPVSVEATSPVTGQAYTLECVAAAGLVTCRGGNNAIVYLY</sequence>
<dbReference type="InterPro" id="IPR011009">
    <property type="entry name" value="Kinase-like_dom_sf"/>
</dbReference>
<feature type="region of interest" description="Disordered" evidence="8">
    <location>
        <begin position="693"/>
        <end position="759"/>
    </location>
</feature>
<evidence type="ECO:0000256" key="4">
    <source>
        <dbReference type="ARBA" id="ARBA00022741"/>
    </source>
</evidence>
<dbReference type="InterPro" id="IPR017441">
    <property type="entry name" value="Protein_kinase_ATP_BS"/>
</dbReference>
<feature type="binding site" evidence="7">
    <location>
        <position position="44"/>
    </location>
    <ligand>
        <name>ATP</name>
        <dbReference type="ChEBI" id="CHEBI:30616"/>
    </ligand>
</feature>
<feature type="domain" description="Protein kinase" evidence="9">
    <location>
        <begin position="15"/>
        <end position="275"/>
    </location>
</feature>
<feature type="compositionally biased region" description="Low complexity" evidence="8">
    <location>
        <begin position="588"/>
        <end position="598"/>
    </location>
</feature>
<evidence type="ECO:0000256" key="8">
    <source>
        <dbReference type="SAM" id="MobiDB-lite"/>
    </source>
</evidence>
<dbReference type="SUPFAM" id="SSF56112">
    <property type="entry name" value="Protein kinase-like (PK-like)"/>
    <property type="match status" value="1"/>
</dbReference>
<feature type="region of interest" description="Disordered" evidence="8">
    <location>
        <begin position="275"/>
        <end position="369"/>
    </location>
</feature>
<name>A0ABW7W0N8_9NOCA</name>
<dbReference type="CDD" id="cd14014">
    <property type="entry name" value="STKc_PknB_like"/>
    <property type="match status" value="1"/>
</dbReference>
<dbReference type="Gene3D" id="3.30.200.20">
    <property type="entry name" value="Phosphorylase Kinase, domain 1"/>
    <property type="match status" value="1"/>
</dbReference>
<keyword evidence="4 7" id="KW-0547">Nucleotide-binding</keyword>
<keyword evidence="6 7" id="KW-0067">ATP-binding</keyword>
<evidence type="ECO:0000259" key="9">
    <source>
        <dbReference type="PROSITE" id="PS50011"/>
    </source>
</evidence>
<feature type="compositionally biased region" description="Low complexity" evidence="8">
    <location>
        <begin position="723"/>
        <end position="743"/>
    </location>
</feature>
<dbReference type="GO" id="GO:0016301">
    <property type="term" value="F:kinase activity"/>
    <property type="evidence" value="ECO:0007669"/>
    <property type="project" value="UniProtKB-KW"/>
</dbReference>
<feature type="region of interest" description="Disordered" evidence="8">
    <location>
        <begin position="588"/>
        <end position="635"/>
    </location>
</feature>
<dbReference type="SMART" id="SM00220">
    <property type="entry name" value="S_TKc"/>
    <property type="match status" value="1"/>
</dbReference>
<dbReference type="PROSITE" id="PS50011">
    <property type="entry name" value="PROTEIN_KINASE_DOM"/>
    <property type="match status" value="1"/>
</dbReference>
<accession>A0ABW7W0N8</accession>
<evidence type="ECO:0000313" key="10">
    <source>
        <dbReference type="EMBL" id="MFI2231196.1"/>
    </source>
</evidence>
<dbReference type="RefSeq" id="WP_397062450.1">
    <property type="nucleotide sequence ID" value="NZ_JBIRYL010000002.1"/>
</dbReference>
<reference evidence="10 11" key="1">
    <citation type="submission" date="2024-10" db="EMBL/GenBank/DDBJ databases">
        <title>The Natural Products Discovery Center: Release of the First 8490 Sequenced Strains for Exploring Actinobacteria Biosynthetic Diversity.</title>
        <authorList>
            <person name="Kalkreuter E."/>
            <person name="Kautsar S.A."/>
            <person name="Yang D."/>
            <person name="Bader C.D."/>
            <person name="Teijaro C.N."/>
            <person name="Fluegel L."/>
            <person name="Davis C.M."/>
            <person name="Simpson J.R."/>
            <person name="Lauterbach L."/>
            <person name="Steele A.D."/>
            <person name="Gui C."/>
            <person name="Meng S."/>
            <person name="Li G."/>
            <person name="Viehrig K."/>
            <person name="Ye F."/>
            <person name="Su P."/>
            <person name="Kiefer A.F."/>
            <person name="Nichols A."/>
            <person name="Cepeda A.J."/>
            <person name="Yan W."/>
            <person name="Fan B."/>
            <person name="Jiang Y."/>
            <person name="Adhikari A."/>
            <person name="Zheng C.-J."/>
            <person name="Schuster L."/>
            <person name="Cowan T.M."/>
            <person name="Smanski M.J."/>
            <person name="Chevrette M.G."/>
            <person name="De Carvalho L.P.S."/>
            <person name="Shen B."/>
        </authorList>
    </citation>
    <scope>NUCLEOTIDE SEQUENCE [LARGE SCALE GENOMIC DNA]</scope>
    <source>
        <strain evidence="10 11">NPDC019377</strain>
    </source>
</reference>
<dbReference type="PANTHER" id="PTHR43289:SF6">
    <property type="entry name" value="SERINE_THREONINE-PROTEIN KINASE NEKL-3"/>
    <property type="match status" value="1"/>
</dbReference>
<dbReference type="Pfam" id="PF00069">
    <property type="entry name" value="Pkinase"/>
    <property type="match status" value="1"/>
</dbReference>
<dbReference type="Proteomes" id="UP001611494">
    <property type="component" value="Unassembled WGS sequence"/>
</dbReference>
<keyword evidence="5 10" id="KW-0418">Kinase</keyword>
<evidence type="ECO:0000313" key="11">
    <source>
        <dbReference type="Proteomes" id="UP001611494"/>
    </source>
</evidence>
<dbReference type="InterPro" id="IPR008271">
    <property type="entry name" value="Ser/Thr_kinase_AS"/>
</dbReference>
<gene>
    <name evidence="10" type="ORF">ACH49Z_15220</name>
</gene>
<organism evidence="10 11">
    <name type="scientific">Nocardia testacea</name>
    <dbReference type="NCBI Taxonomy" id="248551"/>
    <lineage>
        <taxon>Bacteria</taxon>
        <taxon>Bacillati</taxon>
        <taxon>Actinomycetota</taxon>
        <taxon>Actinomycetes</taxon>
        <taxon>Mycobacteriales</taxon>
        <taxon>Nocardiaceae</taxon>
        <taxon>Nocardia</taxon>
    </lineage>
</organism>
<feature type="compositionally biased region" description="Low complexity" evidence="8">
    <location>
        <begin position="351"/>
        <end position="363"/>
    </location>
</feature>
<evidence type="ECO:0000256" key="5">
    <source>
        <dbReference type="ARBA" id="ARBA00022777"/>
    </source>
</evidence>
<keyword evidence="2" id="KW-0723">Serine/threonine-protein kinase</keyword>